<keyword evidence="10" id="KW-0449">Lipoprotein</keyword>
<gene>
    <name evidence="12" type="ORF">BDD14_5869</name>
</gene>
<dbReference type="GO" id="GO:0016020">
    <property type="term" value="C:membrane"/>
    <property type="evidence" value="ECO:0007669"/>
    <property type="project" value="UniProtKB-SubCell"/>
</dbReference>
<keyword evidence="13" id="KW-1185">Reference proteome</keyword>
<evidence type="ECO:0000256" key="2">
    <source>
        <dbReference type="ARBA" id="ARBA00008208"/>
    </source>
</evidence>
<keyword evidence="5 11" id="KW-0812">Transmembrane</keyword>
<sequence>MNRTAVNSLGIGVCLLCIGCGRAPAIDVIGSFFPVWMVCLIISIVLASLLRVFLLRRQLEPVVEPAALFYPSVVLLLSCLLWLIFFR</sequence>
<accession>A0A4Q7YFI7</accession>
<evidence type="ECO:0000256" key="8">
    <source>
        <dbReference type="ARBA" id="ARBA00023136"/>
    </source>
</evidence>
<evidence type="ECO:0000256" key="4">
    <source>
        <dbReference type="ARBA" id="ARBA00022475"/>
    </source>
</evidence>
<dbReference type="InterPro" id="IPR031381">
    <property type="entry name" value="YtcA"/>
</dbReference>
<feature type="transmembrane region" description="Helical" evidence="11">
    <location>
        <begin position="66"/>
        <end position="85"/>
    </location>
</feature>
<keyword evidence="6" id="KW-0732">Signal</keyword>
<dbReference type="Proteomes" id="UP000292958">
    <property type="component" value="Unassembled WGS sequence"/>
</dbReference>
<keyword evidence="7 11" id="KW-1133">Transmembrane helix</keyword>
<evidence type="ECO:0000256" key="5">
    <source>
        <dbReference type="ARBA" id="ARBA00022692"/>
    </source>
</evidence>
<evidence type="ECO:0000256" key="11">
    <source>
        <dbReference type="SAM" id="Phobius"/>
    </source>
</evidence>
<evidence type="ECO:0000256" key="6">
    <source>
        <dbReference type="ARBA" id="ARBA00022729"/>
    </source>
</evidence>
<organism evidence="12 13">
    <name type="scientific">Edaphobacter modestus</name>
    <dbReference type="NCBI Taxonomy" id="388466"/>
    <lineage>
        <taxon>Bacteria</taxon>
        <taxon>Pseudomonadati</taxon>
        <taxon>Acidobacteriota</taxon>
        <taxon>Terriglobia</taxon>
        <taxon>Terriglobales</taxon>
        <taxon>Acidobacteriaceae</taxon>
        <taxon>Edaphobacter</taxon>
    </lineage>
</organism>
<dbReference type="EMBL" id="SHKW01000002">
    <property type="protein sequence ID" value="RZU35768.1"/>
    <property type="molecule type" value="Genomic_DNA"/>
</dbReference>
<dbReference type="OrthoDB" id="5958921at2"/>
<evidence type="ECO:0000313" key="12">
    <source>
        <dbReference type="EMBL" id="RZU35768.1"/>
    </source>
</evidence>
<feature type="transmembrane region" description="Helical" evidence="11">
    <location>
        <begin position="35"/>
        <end position="54"/>
    </location>
</feature>
<reference evidence="12 13" key="1">
    <citation type="submission" date="2019-02" db="EMBL/GenBank/DDBJ databases">
        <title>Genomic Encyclopedia of Archaeal and Bacterial Type Strains, Phase II (KMG-II): from individual species to whole genera.</title>
        <authorList>
            <person name="Goeker M."/>
        </authorList>
    </citation>
    <scope>NUCLEOTIDE SEQUENCE [LARGE SCALE GENOMIC DNA]</scope>
    <source>
        <strain evidence="12 13">DSM 18101</strain>
    </source>
</reference>
<keyword evidence="4" id="KW-1003">Cell membrane</keyword>
<proteinExistence type="inferred from homology"/>
<dbReference type="AlphaFoldDB" id="A0A4Q7YFI7"/>
<dbReference type="Pfam" id="PF17090">
    <property type="entry name" value="Ytca"/>
    <property type="match status" value="1"/>
</dbReference>
<keyword evidence="8 11" id="KW-0472">Membrane</keyword>
<comment type="caution">
    <text evidence="12">The sequence shown here is derived from an EMBL/GenBank/DDBJ whole genome shotgun (WGS) entry which is preliminary data.</text>
</comment>
<evidence type="ECO:0000256" key="9">
    <source>
        <dbReference type="ARBA" id="ARBA00023139"/>
    </source>
</evidence>
<evidence type="ECO:0000313" key="13">
    <source>
        <dbReference type="Proteomes" id="UP000292958"/>
    </source>
</evidence>
<dbReference type="RefSeq" id="WP_130424257.1">
    <property type="nucleotide sequence ID" value="NZ_SHKW01000002.1"/>
</dbReference>
<comment type="similarity">
    <text evidence="2">Belongs to the YtcA family.</text>
</comment>
<evidence type="ECO:0000256" key="3">
    <source>
        <dbReference type="ARBA" id="ARBA00021237"/>
    </source>
</evidence>
<name>A0A4Q7YFI7_9BACT</name>
<keyword evidence="9" id="KW-0564">Palmitate</keyword>
<evidence type="ECO:0000256" key="10">
    <source>
        <dbReference type="ARBA" id="ARBA00023288"/>
    </source>
</evidence>
<protein>
    <recommendedName>
        <fullName evidence="3">Uncharacterized protein YtcA</fullName>
    </recommendedName>
</protein>
<evidence type="ECO:0000256" key="7">
    <source>
        <dbReference type="ARBA" id="ARBA00022989"/>
    </source>
</evidence>
<comment type="subcellular location">
    <subcellularLocation>
        <location evidence="1">Membrane</location>
        <topology evidence="1">Multi-pass membrane protein</topology>
    </subcellularLocation>
</comment>
<evidence type="ECO:0000256" key="1">
    <source>
        <dbReference type="ARBA" id="ARBA00004141"/>
    </source>
</evidence>